<evidence type="ECO:0000256" key="3">
    <source>
        <dbReference type="ARBA" id="ARBA00022691"/>
    </source>
</evidence>
<dbReference type="InterPro" id="IPR021867">
    <property type="entry name" value="Bmt2/SAMTOR"/>
</dbReference>
<dbReference type="Gene3D" id="3.40.50.150">
    <property type="entry name" value="Vaccinia Virus protein VP39"/>
    <property type="match status" value="1"/>
</dbReference>
<protein>
    <recommendedName>
        <fullName evidence="4">25S rRNA adenine-N(1) methyltransferase</fullName>
        <ecNumber evidence="4">2.1.1.-</ecNumber>
    </recommendedName>
</protein>
<evidence type="ECO:0000256" key="4">
    <source>
        <dbReference type="HAMAP-Rule" id="MF_03044"/>
    </source>
</evidence>
<evidence type="ECO:0000313" key="6">
    <source>
        <dbReference type="EMBL" id="CAF9925279.1"/>
    </source>
</evidence>
<organism evidence="6 7">
    <name type="scientific">Gomphillus americanus</name>
    <dbReference type="NCBI Taxonomy" id="1940652"/>
    <lineage>
        <taxon>Eukaryota</taxon>
        <taxon>Fungi</taxon>
        <taxon>Dikarya</taxon>
        <taxon>Ascomycota</taxon>
        <taxon>Pezizomycotina</taxon>
        <taxon>Lecanoromycetes</taxon>
        <taxon>OSLEUM clade</taxon>
        <taxon>Ostropomycetidae</taxon>
        <taxon>Ostropales</taxon>
        <taxon>Graphidaceae</taxon>
        <taxon>Gomphilloideae</taxon>
        <taxon>Gomphillus</taxon>
    </lineage>
</organism>
<dbReference type="EC" id="2.1.1.-" evidence="4"/>
<comment type="similarity">
    <text evidence="4">Belongs to the BMT2 family.</text>
</comment>
<comment type="function">
    <text evidence="4">S-adenosyl-L-methionine-dependent methyltransferase that specifically methylates the N(1) position of an adenine present in helix 65 in 25S rRNA.</text>
</comment>
<sequence length="293" mass="33309">MSAKAKSRKRSKRLLSNDRPAFPTRGHKTTSLSSKVTRTLIRSHHTLHKRLKQAETAGEIARANEIRLQIETQGGLAKYQQASIQGQSSQRGGDSSKLLIEWLQELGLSTTEHTKLRLLEVGALRVDNACSRCGIFDVVRIDLNSQHEQILQQDFMTRPMPVDEADREENGFDVISLSLVLNYIPDPVGRGEMLKIVASFLRRALQNEQLNTFPGLYLVLPRPCITNSRYLDEAMLEAMMSSLGYVMTRTKLSSKLAYYYFRYVWDQPTVSQAFTKKELRKASNMNNFAIVLQ</sequence>
<dbReference type="PANTHER" id="PTHR21008:SF1">
    <property type="entry name" value="25S RRNA (ADENINE(2142)-N(1))-METHYLTRANSFERASE"/>
    <property type="match status" value="1"/>
</dbReference>
<dbReference type="PANTHER" id="PTHR21008">
    <property type="entry name" value="S-ADENOSYLMETHIONINE SENSOR UPSTREAM OF MTORC1-RELATED"/>
    <property type="match status" value="1"/>
</dbReference>
<accession>A0A8H3FIN6</accession>
<feature type="compositionally biased region" description="Basic residues" evidence="5">
    <location>
        <begin position="1"/>
        <end position="13"/>
    </location>
</feature>
<dbReference type="InterPro" id="IPR029063">
    <property type="entry name" value="SAM-dependent_MTases_sf"/>
</dbReference>
<dbReference type="GO" id="GO:0005730">
    <property type="term" value="C:nucleolus"/>
    <property type="evidence" value="ECO:0007669"/>
    <property type="project" value="UniProtKB-SubCell"/>
</dbReference>
<dbReference type="EMBL" id="CAJPDQ010000023">
    <property type="protein sequence ID" value="CAF9925279.1"/>
    <property type="molecule type" value="Genomic_DNA"/>
</dbReference>
<feature type="binding site" evidence="4">
    <location>
        <position position="142"/>
    </location>
    <ligand>
        <name>S-adenosyl-L-methionine</name>
        <dbReference type="ChEBI" id="CHEBI:59789"/>
    </ligand>
</feature>
<dbReference type="SUPFAM" id="SSF53335">
    <property type="entry name" value="S-adenosyl-L-methionine-dependent methyltransferases"/>
    <property type="match status" value="1"/>
</dbReference>
<keyword evidence="3 4" id="KW-0949">S-adenosyl-L-methionine</keyword>
<evidence type="ECO:0000256" key="5">
    <source>
        <dbReference type="SAM" id="MobiDB-lite"/>
    </source>
</evidence>
<dbReference type="GO" id="GO:0016433">
    <property type="term" value="F:rRNA (adenine) methyltransferase activity"/>
    <property type="evidence" value="ECO:0007669"/>
    <property type="project" value="UniProtKB-UniRule"/>
</dbReference>
<dbReference type="OrthoDB" id="5954793at2759"/>
<dbReference type="Proteomes" id="UP000664169">
    <property type="component" value="Unassembled WGS sequence"/>
</dbReference>
<evidence type="ECO:0000256" key="1">
    <source>
        <dbReference type="ARBA" id="ARBA00022603"/>
    </source>
</evidence>
<feature type="binding site" evidence="4">
    <location>
        <position position="122"/>
    </location>
    <ligand>
        <name>S-adenosyl-L-methionine</name>
        <dbReference type="ChEBI" id="CHEBI:59789"/>
    </ligand>
</feature>
<keyword evidence="4" id="KW-0539">Nucleus</keyword>
<evidence type="ECO:0000256" key="2">
    <source>
        <dbReference type="ARBA" id="ARBA00022679"/>
    </source>
</evidence>
<dbReference type="Pfam" id="PF11968">
    <property type="entry name" value="Bmt2"/>
    <property type="match status" value="1"/>
</dbReference>
<reference evidence="6" key="1">
    <citation type="submission" date="2021-03" db="EMBL/GenBank/DDBJ databases">
        <authorList>
            <person name="Tagirdzhanova G."/>
        </authorList>
    </citation>
    <scope>NUCLEOTIDE SEQUENCE</scope>
</reference>
<comment type="subcellular location">
    <subcellularLocation>
        <location evidence="4">Nucleus</location>
        <location evidence="4">Nucleolus</location>
    </subcellularLocation>
</comment>
<comment type="caution">
    <text evidence="6">The sequence shown here is derived from an EMBL/GenBank/DDBJ whole genome shotgun (WGS) entry which is preliminary data.</text>
</comment>
<gene>
    <name evidence="6" type="ORF">GOMPHAMPRED_003847</name>
</gene>
<name>A0A8H3FIN6_9LECA</name>
<proteinExistence type="inferred from homology"/>
<keyword evidence="7" id="KW-1185">Reference proteome</keyword>
<keyword evidence="2 4" id="KW-0808">Transferase</keyword>
<feature type="region of interest" description="Disordered" evidence="5">
    <location>
        <begin position="1"/>
        <end position="35"/>
    </location>
</feature>
<evidence type="ECO:0000313" key="7">
    <source>
        <dbReference type="Proteomes" id="UP000664169"/>
    </source>
</evidence>
<dbReference type="AlphaFoldDB" id="A0A8H3FIN6"/>
<keyword evidence="1 4" id="KW-0489">Methyltransferase</keyword>
<dbReference type="HAMAP" id="MF_03044">
    <property type="entry name" value="BMT2"/>
    <property type="match status" value="1"/>
</dbReference>